<comment type="caution">
    <text evidence="1">The sequence shown here is derived from an EMBL/GenBank/DDBJ whole genome shotgun (WGS) entry which is preliminary data.</text>
</comment>
<dbReference type="RefSeq" id="WP_147205627.1">
    <property type="nucleotide sequence ID" value="NZ_BJYT01000024.1"/>
</dbReference>
<keyword evidence="2" id="KW-1185">Reference proteome</keyword>
<evidence type="ECO:0000313" key="1">
    <source>
        <dbReference type="EMBL" id="GEO11520.1"/>
    </source>
</evidence>
<dbReference type="EMBL" id="BJYT01000024">
    <property type="protein sequence ID" value="GEO11520.1"/>
    <property type="molecule type" value="Genomic_DNA"/>
</dbReference>
<dbReference type="PANTHER" id="PTHR48098:SF6">
    <property type="entry name" value="FERRI-BACILLIBACTIN ESTERASE BESA"/>
    <property type="match status" value="1"/>
</dbReference>
<dbReference type="InterPro" id="IPR000801">
    <property type="entry name" value="Esterase-like"/>
</dbReference>
<reference evidence="1 2" key="1">
    <citation type="submission" date="2019-07" db="EMBL/GenBank/DDBJ databases">
        <title>Whole genome shotgun sequence of Segetibacter aerophilus NBRC 106135.</title>
        <authorList>
            <person name="Hosoyama A."/>
            <person name="Uohara A."/>
            <person name="Ohji S."/>
            <person name="Ichikawa N."/>
        </authorList>
    </citation>
    <scope>NUCLEOTIDE SEQUENCE [LARGE SCALE GENOMIC DNA]</scope>
    <source>
        <strain evidence="1 2">NBRC 106135</strain>
    </source>
</reference>
<protein>
    <recommendedName>
        <fullName evidence="3">Alpha/beta hydrolase</fullName>
    </recommendedName>
</protein>
<name>A0A512BHU4_9BACT</name>
<dbReference type="SUPFAM" id="SSF53474">
    <property type="entry name" value="alpha/beta-Hydrolases"/>
    <property type="match status" value="1"/>
</dbReference>
<gene>
    <name evidence="1" type="ORF">SAE01_40160</name>
</gene>
<organism evidence="1 2">
    <name type="scientific">Segetibacter aerophilus</name>
    <dbReference type="NCBI Taxonomy" id="670293"/>
    <lineage>
        <taxon>Bacteria</taxon>
        <taxon>Pseudomonadati</taxon>
        <taxon>Bacteroidota</taxon>
        <taxon>Chitinophagia</taxon>
        <taxon>Chitinophagales</taxon>
        <taxon>Chitinophagaceae</taxon>
        <taxon>Segetibacter</taxon>
    </lineage>
</organism>
<dbReference type="InterPro" id="IPR050583">
    <property type="entry name" value="Mycobacterial_A85_antigen"/>
</dbReference>
<accession>A0A512BHU4</accession>
<dbReference type="OrthoDB" id="9803578at2"/>
<dbReference type="Proteomes" id="UP000321513">
    <property type="component" value="Unassembled WGS sequence"/>
</dbReference>
<evidence type="ECO:0008006" key="3">
    <source>
        <dbReference type="Google" id="ProtNLM"/>
    </source>
</evidence>
<dbReference type="Gene3D" id="3.40.50.1820">
    <property type="entry name" value="alpha/beta hydrolase"/>
    <property type="match status" value="1"/>
</dbReference>
<sequence>MQKTIHNAVNVEVIDEEFYMPQLDRNRRIWVYKPSGYYQTDKSYPVVYMHDGQNLFDEAIAFGEEWGVDDTLNSMLAECIIVGIDNSESRMTEYNFNDHEEYGTGEGRKYIEFIAETLKPVIDLNFRTRPDRYHTQIAGSSMGGLISLYGAMYYPKTFGGAGVFSPSLWLVPQAKSELETIAAANKKYPQRFYFYGGAKEGENMVGHINTIAEMLKKYPLYEVDVEVDPEGEHHEYHWRNKFADYYNWLASGVMPKEK</sequence>
<dbReference type="AlphaFoldDB" id="A0A512BHU4"/>
<evidence type="ECO:0000313" key="2">
    <source>
        <dbReference type="Proteomes" id="UP000321513"/>
    </source>
</evidence>
<dbReference type="Pfam" id="PF00756">
    <property type="entry name" value="Esterase"/>
    <property type="match status" value="1"/>
</dbReference>
<dbReference type="PANTHER" id="PTHR48098">
    <property type="entry name" value="ENTEROCHELIN ESTERASE-RELATED"/>
    <property type="match status" value="1"/>
</dbReference>
<dbReference type="InterPro" id="IPR029058">
    <property type="entry name" value="AB_hydrolase_fold"/>
</dbReference>
<proteinExistence type="predicted"/>